<dbReference type="AlphaFoldDB" id="J3P509"/>
<evidence type="ECO:0000313" key="6">
    <source>
        <dbReference type="EnsemblFungi" id="EJT74757"/>
    </source>
</evidence>
<reference evidence="5" key="3">
    <citation type="submission" date="2010-09" db="EMBL/GenBank/DDBJ databases">
        <title>Annotation of Gaeumannomyces graminis var. tritici R3-111a-1.</title>
        <authorList>
            <consortium name="The Broad Institute Genome Sequencing Platform"/>
            <person name="Ma L.-J."/>
            <person name="Dead R."/>
            <person name="Young S.K."/>
            <person name="Zeng Q."/>
            <person name="Gargeya S."/>
            <person name="Fitzgerald M."/>
            <person name="Haas B."/>
            <person name="Abouelleil A."/>
            <person name="Alvarado L."/>
            <person name="Arachchi H.M."/>
            <person name="Berlin A."/>
            <person name="Brown A."/>
            <person name="Chapman S.B."/>
            <person name="Chen Z."/>
            <person name="Dunbar C."/>
            <person name="Freedman E."/>
            <person name="Gearin G."/>
            <person name="Gellesch M."/>
            <person name="Goldberg J."/>
            <person name="Griggs A."/>
            <person name="Gujja S."/>
            <person name="Heiman D."/>
            <person name="Howarth C."/>
            <person name="Larson L."/>
            <person name="Lui A."/>
            <person name="MacDonald P.J.P."/>
            <person name="Mehta T."/>
            <person name="Montmayeur A."/>
            <person name="Murphy C."/>
            <person name="Neiman D."/>
            <person name="Pearson M."/>
            <person name="Priest M."/>
            <person name="Roberts A."/>
            <person name="Saif S."/>
            <person name="Shea T."/>
            <person name="Shenoy N."/>
            <person name="Sisk P."/>
            <person name="Stolte C."/>
            <person name="Sykes S."/>
            <person name="Yandava C."/>
            <person name="Wortman J."/>
            <person name="Nusbaum C."/>
            <person name="Birren B."/>
        </authorList>
    </citation>
    <scope>NUCLEOTIDE SEQUENCE</scope>
    <source>
        <strain evidence="5">R3-111a-1</strain>
    </source>
</reference>
<dbReference type="OrthoDB" id="27214at2759"/>
<dbReference type="PANTHER" id="PTHR37049:SF4">
    <property type="entry name" value="RHODANESE DOMAIN-CONTAINING PROTEIN"/>
    <property type="match status" value="1"/>
</dbReference>
<dbReference type="GO" id="GO:0006508">
    <property type="term" value="P:proteolysis"/>
    <property type="evidence" value="ECO:0007669"/>
    <property type="project" value="InterPro"/>
</dbReference>
<dbReference type="RefSeq" id="XP_009224701.1">
    <property type="nucleotide sequence ID" value="XM_009226437.1"/>
</dbReference>
<dbReference type="eggNOG" id="ENOG502S18W">
    <property type="taxonomic scope" value="Eukaryota"/>
</dbReference>
<dbReference type="InterPro" id="IPR052766">
    <property type="entry name" value="S41A_metabolite_peptidase"/>
</dbReference>
<reference evidence="6" key="5">
    <citation type="submission" date="2018-04" db="UniProtKB">
        <authorList>
            <consortium name="EnsemblFungi"/>
        </authorList>
    </citation>
    <scope>IDENTIFICATION</scope>
    <source>
        <strain evidence="6">R3-111a-1</strain>
    </source>
</reference>
<feature type="chain" id="PRO_5015094925" evidence="2">
    <location>
        <begin position="17"/>
        <end position="758"/>
    </location>
</feature>
<dbReference type="EnsemblFungi" id="EJT74757">
    <property type="protein sequence ID" value="EJT74757"/>
    <property type="gene ID" value="GGTG_08595"/>
</dbReference>
<dbReference type="PANTHER" id="PTHR37049">
    <property type="entry name" value="PEPTIDASE S41 FAMILY PROTEIN"/>
    <property type="match status" value="1"/>
</dbReference>
<dbReference type="GO" id="GO:0008236">
    <property type="term" value="F:serine-type peptidase activity"/>
    <property type="evidence" value="ECO:0007669"/>
    <property type="project" value="InterPro"/>
</dbReference>
<organism evidence="5">
    <name type="scientific">Gaeumannomyces tritici (strain R3-111a-1)</name>
    <name type="common">Wheat and barley take-all root rot fungus</name>
    <name type="synonym">Gaeumannomyces graminis var. tritici</name>
    <dbReference type="NCBI Taxonomy" id="644352"/>
    <lineage>
        <taxon>Eukaryota</taxon>
        <taxon>Fungi</taxon>
        <taxon>Dikarya</taxon>
        <taxon>Ascomycota</taxon>
        <taxon>Pezizomycotina</taxon>
        <taxon>Sordariomycetes</taxon>
        <taxon>Sordariomycetidae</taxon>
        <taxon>Magnaporthales</taxon>
        <taxon>Magnaporthaceae</taxon>
        <taxon>Gaeumannomyces</taxon>
    </lineage>
</organism>
<dbReference type="Proteomes" id="UP000006039">
    <property type="component" value="Unassembled WGS sequence"/>
</dbReference>
<evidence type="ECO:0000256" key="1">
    <source>
        <dbReference type="SAM" id="MobiDB-lite"/>
    </source>
</evidence>
<keyword evidence="7" id="KW-1185">Reference proteome</keyword>
<protein>
    <submittedName>
        <fullName evidence="5 6">Uncharacterized protein</fullName>
    </submittedName>
</protein>
<feature type="region of interest" description="Disordered" evidence="1">
    <location>
        <begin position="705"/>
        <end position="731"/>
    </location>
</feature>
<dbReference type="InterPro" id="IPR005151">
    <property type="entry name" value="Tail-specific_protease"/>
</dbReference>
<dbReference type="GeneID" id="20349053"/>
<keyword evidence="2" id="KW-0732">Signal</keyword>
<reference evidence="5" key="2">
    <citation type="submission" date="2010-07" db="EMBL/GenBank/DDBJ databases">
        <authorList>
            <consortium name="The Broad Institute Genome Sequencing Platform"/>
            <consortium name="Broad Institute Genome Sequencing Center for Infectious Disease"/>
            <person name="Ma L.-J."/>
            <person name="Dead R."/>
            <person name="Young S."/>
            <person name="Zeng Q."/>
            <person name="Koehrsen M."/>
            <person name="Alvarado L."/>
            <person name="Berlin A."/>
            <person name="Chapman S.B."/>
            <person name="Chen Z."/>
            <person name="Freedman E."/>
            <person name="Gellesch M."/>
            <person name="Goldberg J."/>
            <person name="Griggs A."/>
            <person name="Gujja S."/>
            <person name="Heilman E.R."/>
            <person name="Heiman D."/>
            <person name="Hepburn T."/>
            <person name="Howarth C."/>
            <person name="Jen D."/>
            <person name="Larson L."/>
            <person name="Mehta T."/>
            <person name="Neiman D."/>
            <person name="Pearson M."/>
            <person name="Roberts A."/>
            <person name="Saif S."/>
            <person name="Shea T."/>
            <person name="Shenoy N."/>
            <person name="Sisk P."/>
            <person name="Stolte C."/>
            <person name="Sykes S."/>
            <person name="Walk T."/>
            <person name="White J."/>
            <person name="Yandava C."/>
            <person name="Haas B."/>
            <person name="Nusbaum C."/>
            <person name="Birren B."/>
        </authorList>
    </citation>
    <scope>NUCLEOTIDE SEQUENCE</scope>
    <source>
        <strain evidence="5">R3-111a-1</strain>
    </source>
</reference>
<accession>J3P509</accession>
<reference evidence="7" key="1">
    <citation type="submission" date="2010-07" db="EMBL/GenBank/DDBJ databases">
        <title>The genome sequence of Gaeumannomyces graminis var. tritici strain R3-111a-1.</title>
        <authorList>
            <consortium name="The Broad Institute Genome Sequencing Platform"/>
            <person name="Ma L.-J."/>
            <person name="Dead R."/>
            <person name="Young S."/>
            <person name="Zeng Q."/>
            <person name="Koehrsen M."/>
            <person name="Alvarado L."/>
            <person name="Berlin A."/>
            <person name="Chapman S.B."/>
            <person name="Chen Z."/>
            <person name="Freedman E."/>
            <person name="Gellesch M."/>
            <person name="Goldberg J."/>
            <person name="Griggs A."/>
            <person name="Gujja S."/>
            <person name="Heilman E.R."/>
            <person name="Heiman D."/>
            <person name="Hepburn T."/>
            <person name="Howarth C."/>
            <person name="Jen D."/>
            <person name="Larson L."/>
            <person name="Mehta T."/>
            <person name="Neiman D."/>
            <person name="Pearson M."/>
            <person name="Roberts A."/>
            <person name="Saif S."/>
            <person name="Shea T."/>
            <person name="Shenoy N."/>
            <person name="Sisk P."/>
            <person name="Stolte C."/>
            <person name="Sykes S."/>
            <person name="Walk T."/>
            <person name="White J."/>
            <person name="Yandava C."/>
            <person name="Haas B."/>
            <person name="Nusbaum C."/>
            <person name="Birren B."/>
        </authorList>
    </citation>
    <scope>NUCLEOTIDE SEQUENCE [LARGE SCALE GENOMIC DNA]</scope>
    <source>
        <strain evidence="7">R3-111a-1</strain>
    </source>
</reference>
<dbReference type="VEuPathDB" id="FungiDB:GGTG_08595"/>
<evidence type="ECO:0000259" key="3">
    <source>
        <dbReference type="Pfam" id="PF03572"/>
    </source>
</evidence>
<dbReference type="HOGENOM" id="CLU_014251_1_1_1"/>
<gene>
    <name evidence="6" type="primary">20349053</name>
    <name evidence="5" type="ORF">GGTG_08595</name>
</gene>
<feature type="signal peptide" evidence="2">
    <location>
        <begin position="1"/>
        <end position="16"/>
    </location>
</feature>
<evidence type="ECO:0000313" key="7">
    <source>
        <dbReference type="Proteomes" id="UP000006039"/>
    </source>
</evidence>
<dbReference type="Pfam" id="PF03572">
    <property type="entry name" value="Peptidase_S41"/>
    <property type="match status" value="1"/>
</dbReference>
<dbReference type="Pfam" id="PF23658">
    <property type="entry name" value="PDZ_CPAF_rel"/>
    <property type="match status" value="1"/>
</dbReference>
<name>J3P509_GAET3</name>
<dbReference type="EMBL" id="GL385398">
    <property type="protein sequence ID" value="EJT74757.1"/>
    <property type="molecule type" value="Genomic_DNA"/>
</dbReference>
<sequence>MVLPILLLALAPVAAGSVLPRQQNTTAYCGMVSTEAKAQTKDVATVAPSVALNCLHSIEVDTGRDVGLIDYLSPYLQELSTLGYLKSPPPGYLVPGVDLAGALSEMRKKLVDGKYSNQYQFMSELRGVFNAASEGHLFYLPALLTALQFLRAVPITSVSSDGIQLPKIYAATDISKGAGAGFTPSEVIEIDGEPVQAVLRAASFEVANRDPDSKYNELFEKGTRPGHFVTGLRELRDNTTFKFANNTIRTFPNYAALAREEMRIWNSINTGADVHRVFELPGGDGSAESLAHAKRHLENPLLAHQRPLDRRQSPTGALSGKEEIVEKDKWGTTFGIFLGGDSKYRDTCVLRVLTFSPDAKLNVTDAMLRAEMRRLVRSLSKKCKDSGRTKLIVDLQGNGGGAFWSGLEMYRNLFPKSEAFQAIRWRATPAMQHYSNSVWGTKFELDLWGGAKTMKFTNFSSSADLFGPDKTVKQDSVTNRALVDARTTDDGAFTLMGFDTSDTGAPQEPPFKPEDVIVVTDGGCASTCAGIAGLMTREAGARSIALGGRPQERPMQAIGGTRGGEVRQLDFLREMATSPTMPPAPSGVKLHPVASPPLEPTDLAGSASINWYNEYPIGAPADAPPLQFVYEAAHCRRFFRPENLRDPQTVWQDAADVAWRGAKCVKGSTVNADQTMPARGGLENTPPYSDAVRFEAKYTGPGAVNNGVAPSGTPPVWRAGNGAGATGSDAKKDAAGSLRASAVAVMAAAAAAAAMLLA</sequence>
<dbReference type="Gene3D" id="3.90.226.10">
    <property type="entry name" value="2-enoyl-CoA Hydratase, Chain A, domain 1"/>
    <property type="match status" value="1"/>
</dbReference>
<evidence type="ECO:0000259" key="4">
    <source>
        <dbReference type="Pfam" id="PF23658"/>
    </source>
</evidence>
<dbReference type="SUPFAM" id="SSF52096">
    <property type="entry name" value="ClpP/crotonase"/>
    <property type="match status" value="1"/>
</dbReference>
<reference evidence="6" key="4">
    <citation type="journal article" date="2015" name="G3 (Bethesda)">
        <title>Genome sequences of three phytopathogenic species of the Magnaporthaceae family of fungi.</title>
        <authorList>
            <person name="Okagaki L.H."/>
            <person name="Nunes C.C."/>
            <person name="Sailsbery J."/>
            <person name="Clay B."/>
            <person name="Brown D."/>
            <person name="John T."/>
            <person name="Oh Y."/>
            <person name="Young N."/>
            <person name="Fitzgerald M."/>
            <person name="Haas B.J."/>
            <person name="Zeng Q."/>
            <person name="Young S."/>
            <person name="Adiconis X."/>
            <person name="Fan L."/>
            <person name="Levin J.Z."/>
            <person name="Mitchell T.K."/>
            <person name="Okubara P.A."/>
            <person name="Farman M.L."/>
            <person name="Kohn L.M."/>
            <person name="Birren B."/>
            <person name="Ma L.-J."/>
            <person name="Dean R.A."/>
        </authorList>
    </citation>
    <scope>NUCLEOTIDE SEQUENCE</scope>
    <source>
        <strain evidence="6">R3-111a-1</strain>
    </source>
</reference>
<evidence type="ECO:0000256" key="2">
    <source>
        <dbReference type="SAM" id="SignalP"/>
    </source>
</evidence>
<evidence type="ECO:0000313" key="5">
    <source>
        <dbReference type="EMBL" id="EJT74757.1"/>
    </source>
</evidence>
<feature type="domain" description="CPAF-like PDZ" evidence="4">
    <location>
        <begin position="148"/>
        <end position="258"/>
    </location>
</feature>
<dbReference type="InterPro" id="IPR029045">
    <property type="entry name" value="ClpP/crotonase-like_dom_sf"/>
</dbReference>
<dbReference type="InterPro" id="IPR056186">
    <property type="entry name" value="PDZ_CPAF-rel"/>
</dbReference>
<dbReference type="STRING" id="644352.J3P509"/>
<feature type="domain" description="Tail specific protease" evidence="3">
    <location>
        <begin position="369"/>
        <end position="538"/>
    </location>
</feature>
<proteinExistence type="predicted"/>